<organism evidence="1 2">
    <name type="scientific">Bathymodiolus thermophilus thioautotrophic gill symbiont</name>
    <dbReference type="NCBI Taxonomy" id="2360"/>
    <lineage>
        <taxon>Bacteria</taxon>
        <taxon>Pseudomonadati</taxon>
        <taxon>Pseudomonadota</taxon>
        <taxon>Gammaproteobacteria</taxon>
        <taxon>sulfur-oxidizing symbionts</taxon>
    </lineage>
</organism>
<proteinExistence type="predicted"/>
<name>A0A1J8P2K4_9GAMM</name>
<dbReference type="Proteomes" id="UP000182798">
    <property type="component" value="Unassembled WGS sequence"/>
</dbReference>
<protein>
    <recommendedName>
        <fullName evidence="3">Bacterial Ig-like domain-containing protein</fullName>
    </recommendedName>
</protein>
<dbReference type="RefSeq" id="WP_158009529.1">
    <property type="nucleotide sequence ID" value="NZ_MIQH01001131.1"/>
</dbReference>
<evidence type="ECO:0000313" key="1">
    <source>
        <dbReference type="EMBL" id="OJA03055.1"/>
    </source>
</evidence>
<evidence type="ECO:0000313" key="2">
    <source>
        <dbReference type="Proteomes" id="UP000182798"/>
    </source>
</evidence>
<gene>
    <name evidence="1" type="ORF">BGC33_01445</name>
</gene>
<feature type="non-terminal residue" evidence="1">
    <location>
        <position position="1"/>
    </location>
</feature>
<reference evidence="2" key="1">
    <citation type="submission" date="2016-09" db="EMBL/GenBank/DDBJ databases">
        <title>Genome Sequence of Bathymodiolus thermophilus sulfur-oxidizing gill endosymbiont.</title>
        <authorList>
            <person name="Ponnudurai R."/>
            <person name="Kleiner M."/>
            <person name="Sayavedra L."/>
            <person name="Thuermer A."/>
            <person name="Felbeck H."/>
            <person name="Schlueter R."/>
            <person name="Schweder T."/>
            <person name="Markert S."/>
        </authorList>
    </citation>
    <scope>NUCLEOTIDE SEQUENCE [LARGE SCALE GENOMIC DNA]</scope>
    <source>
        <strain evidence="2">BAT/CrabSpa'14</strain>
    </source>
</reference>
<sequence length="128" mass="13150">LDDDKVTKIGTITVASLEEGATWQYSTNGGTNWTNGTGTSFTLAEGTYAINAIQVGQIDVSGNISSVVKNAGTIVVDTSNPSFTSATNVNFEINAAITTTVYDAQASNLNGGNADDGITYSIKNASTS</sequence>
<accession>A0A1J8P2K4</accession>
<dbReference type="AlphaFoldDB" id="A0A1J8P2K4"/>
<dbReference type="OrthoDB" id="6089850at2"/>
<feature type="non-terminal residue" evidence="1">
    <location>
        <position position="128"/>
    </location>
</feature>
<evidence type="ECO:0008006" key="3">
    <source>
        <dbReference type="Google" id="ProtNLM"/>
    </source>
</evidence>
<dbReference type="EMBL" id="MIQH01001131">
    <property type="protein sequence ID" value="OJA03055.1"/>
    <property type="molecule type" value="Genomic_DNA"/>
</dbReference>
<comment type="caution">
    <text evidence="1">The sequence shown here is derived from an EMBL/GenBank/DDBJ whole genome shotgun (WGS) entry which is preliminary data.</text>
</comment>